<feature type="compositionally biased region" description="Basic and acidic residues" evidence="1">
    <location>
        <begin position="81"/>
        <end position="111"/>
    </location>
</feature>
<feature type="compositionally biased region" description="Gly residues" evidence="1">
    <location>
        <begin position="145"/>
        <end position="164"/>
    </location>
</feature>
<dbReference type="AlphaFoldDB" id="A0A1H4P1E1"/>
<feature type="region of interest" description="Disordered" evidence="1">
    <location>
        <begin position="1"/>
        <end position="200"/>
    </location>
</feature>
<feature type="compositionally biased region" description="Basic and acidic residues" evidence="1">
    <location>
        <begin position="264"/>
        <end position="273"/>
    </location>
</feature>
<gene>
    <name evidence="3" type="ORF">SAMN04489745_1838</name>
</gene>
<feature type="compositionally biased region" description="Low complexity" evidence="1">
    <location>
        <begin position="463"/>
        <end position="478"/>
    </location>
</feature>
<sequence>MSQEEQPFRTRRELREARERATVQTTAAVSPTPDAQQDRTTGSGAGAPAADKSVRTPEVSGHTAPPTGRTRRVAEGPIDAEPVRTERSSQLRARDRAALRAIKDLAEKEEQLSGGTPTRRQRRLQELALETRQRSVVPMPPSDGAGPGQGGTGGQVSGQAGQGREGSEGTGRPAMGVSLGPVPGTGAVRVVPKSAGEPLPEDMSLEEALAERERFTAQAQEYFAKLAENPGAAPGEVDQDVLAEQIAMAERAAILNQRAQRREELAREAENAKAGHKPSFAPATAHNLGTVSREETVEVPGVAHPVIKAPTTQVQIPVPSRKPQKPAVAPAVPGPGEEPAPETVHVQRVPAPAAEPVDPEAGTTTSAAQPEASAPVSANHGKKGGKGRKPGRRAQLLAQAEALASAGEAEGEAAGVVVPAADAPAPETQNLGKVFTPTVPVAAPVTVAEPAPAPRDADRQKPVKPAAAPQAPQSAVAVESRPVAARDAHGLDPLDVGTAGVHVAARLRLLYWGVLALGGVALVVGVILAISAGGR</sequence>
<keyword evidence="2" id="KW-0472">Membrane</keyword>
<evidence type="ECO:0000313" key="3">
    <source>
        <dbReference type="EMBL" id="SEC01115.1"/>
    </source>
</evidence>
<feature type="region of interest" description="Disordered" evidence="1">
    <location>
        <begin position="315"/>
        <end position="397"/>
    </location>
</feature>
<accession>A0A1H4P1E1</accession>
<dbReference type="EMBL" id="FNSN01000003">
    <property type="protein sequence ID" value="SEC01115.1"/>
    <property type="molecule type" value="Genomic_DNA"/>
</dbReference>
<organism evidence="3 4">
    <name type="scientific">Arthrobacter woluwensis</name>
    <dbReference type="NCBI Taxonomy" id="156980"/>
    <lineage>
        <taxon>Bacteria</taxon>
        <taxon>Bacillati</taxon>
        <taxon>Actinomycetota</taxon>
        <taxon>Actinomycetes</taxon>
        <taxon>Micrococcales</taxon>
        <taxon>Micrococcaceae</taxon>
        <taxon>Arthrobacter</taxon>
    </lineage>
</organism>
<feature type="compositionally biased region" description="Basic and acidic residues" evidence="1">
    <location>
        <begin position="123"/>
        <end position="133"/>
    </location>
</feature>
<keyword evidence="2" id="KW-1133">Transmembrane helix</keyword>
<proteinExistence type="predicted"/>
<feature type="compositionally biased region" description="Polar residues" evidence="1">
    <location>
        <begin position="23"/>
        <end position="42"/>
    </location>
</feature>
<feature type="transmembrane region" description="Helical" evidence="2">
    <location>
        <begin position="509"/>
        <end position="530"/>
    </location>
</feature>
<name>A0A1H4P1E1_9MICC</name>
<feature type="compositionally biased region" description="Basic and acidic residues" evidence="1">
    <location>
        <begin position="1"/>
        <end position="21"/>
    </location>
</feature>
<keyword evidence="2" id="KW-0812">Transmembrane</keyword>
<dbReference type="STRING" id="156980.SAMN04489745_1838"/>
<feature type="compositionally biased region" description="Basic residues" evidence="1">
    <location>
        <begin position="380"/>
        <end position="392"/>
    </location>
</feature>
<dbReference type="Proteomes" id="UP000182652">
    <property type="component" value="Unassembled WGS sequence"/>
</dbReference>
<feature type="compositionally biased region" description="Low complexity" evidence="1">
    <location>
        <begin position="349"/>
        <end position="361"/>
    </location>
</feature>
<protein>
    <submittedName>
        <fullName evidence="3">Uncharacterized protein</fullName>
    </submittedName>
</protein>
<evidence type="ECO:0000256" key="2">
    <source>
        <dbReference type="SAM" id="Phobius"/>
    </source>
</evidence>
<reference evidence="3 4" key="1">
    <citation type="submission" date="2016-10" db="EMBL/GenBank/DDBJ databases">
        <authorList>
            <person name="de Groot N.N."/>
        </authorList>
    </citation>
    <scope>NUCLEOTIDE SEQUENCE [LARGE SCALE GENOMIC DNA]</scope>
    <source>
        <strain evidence="3 4">DSM 10495</strain>
    </source>
</reference>
<keyword evidence="4" id="KW-1185">Reference proteome</keyword>
<feature type="region of interest" description="Disordered" evidence="1">
    <location>
        <begin position="448"/>
        <end position="478"/>
    </location>
</feature>
<evidence type="ECO:0000313" key="4">
    <source>
        <dbReference type="Proteomes" id="UP000182652"/>
    </source>
</evidence>
<evidence type="ECO:0000256" key="1">
    <source>
        <dbReference type="SAM" id="MobiDB-lite"/>
    </source>
</evidence>
<feature type="region of interest" description="Disordered" evidence="1">
    <location>
        <begin position="264"/>
        <end position="291"/>
    </location>
</feature>